<keyword evidence="2" id="KW-1185">Reference proteome</keyword>
<name>A0A1Y6K7I8_9CHLR</name>
<reference evidence="2" key="1">
    <citation type="submission" date="2017-05" db="EMBL/GenBank/DDBJ databases">
        <authorList>
            <person name="Kirkegaard R."/>
            <person name="Mcilroy J S."/>
        </authorList>
    </citation>
    <scope>NUCLEOTIDE SEQUENCE [LARGE SCALE GENOMIC DNA]</scope>
</reference>
<accession>A0A1Y6K7I8</accession>
<dbReference type="KEGG" id="abat:CFX1CAM_1742"/>
<dbReference type="EMBL" id="LT859958">
    <property type="protein sequence ID" value="SMX54807.1"/>
    <property type="molecule type" value="Genomic_DNA"/>
</dbReference>
<gene>
    <name evidence="1" type="ORF">CFX1CAM_1742</name>
</gene>
<evidence type="ECO:0000313" key="1">
    <source>
        <dbReference type="EMBL" id="SMX54807.1"/>
    </source>
</evidence>
<dbReference type="Proteomes" id="UP000195514">
    <property type="component" value="Chromosome I"/>
</dbReference>
<dbReference type="AlphaFoldDB" id="A0A1Y6K7I8"/>
<evidence type="ECO:0000313" key="2">
    <source>
        <dbReference type="Proteomes" id="UP000195514"/>
    </source>
</evidence>
<organism evidence="1 2">
    <name type="scientific">Candidatus Brevifilum fermentans</name>
    <dbReference type="NCBI Taxonomy" id="1986204"/>
    <lineage>
        <taxon>Bacteria</taxon>
        <taxon>Bacillati</taxon>
        <taxon>Chloroflexota</taxon>
        <taxon>Anaerolineae</taxon>
        <taxon>Anaerolineales</taxon>
        <taxon>Anaerolineaceae</taxon>
        <taxon>Candidatus Brevifilum</taxon>
    </lineage>
</organism>
<protein>
    <submittedName>
        <fullName evidence="1">Uncharacterized protein</fullName>
    </submittedName>
</protein>
<proteinExistence type="predicted"/>
<sequence>MRVKFQRSAKSLACLMQIFLP</sequence>